<dbReference type="InterPro" id="IPR004424">
    <property type="entry name" value="IspE"/>
</dbReference>
<sequence length="281" mass="30471">MIEEIAYGKINLAMNILGRRPDGYHEVDTVYQSVDLHDTVCLEKSDTFSLTCSCGELPCDESNLAYRAYKALLPFSEDLQAVRIHIEKRIPVAAGLAGGSADCAAVLRGLNRLWRLALPDEALRRIGRSLGADVPFCISGGTMRAGGIGEILVPLKKLPPWDVLIVHPHVLVHTDEAYDLFTHSCTAHAVDMGEMVNSVAAQDFESICSAMGNMFESLIMPHVPAVGRCKDMLTRLGLMPLMTGSGPTVFALVPPEKDGEEMATALREAGRNVDVIVTALR</sequence>
<evidence type="ECO:0000256" key="4">
    <source>
        <dbReference type="ARBA" id="ARBA00022679"/>
    </source>
</evidence>
<dbReference type="PANTHER" id="PTHR43527">
    <property type="entry name" value="4-DIPHOSPHOCYTIDYL-2-C-METHYL-D-ERYTHRITOL KINASE, CHLOROPLASTIC"/>
    <property type="match status" value="1"/>
</dbReference>
<dbReference type="RefSeq" id="WP_006789791.1">
    <property type="nucleotide sequence ID" value="NZ_JH417576.1"/>
</dbReference>
<evidence type="ECO:0000259" key="10">
    <source>
        <dbReference type="Pfam" id="PF00288"/>
    </source>
</evidence>
<dbReference type="InterPro" id="IPR020568">
    <property type="entry name" value="Ribosomal_Su5_D2-typ_SF"/>
</dbReference>
<proteinExistence type="inferred from homology"/>
<feature type="domain" description="GHMP kinase C-terminal" evidence="11">
    <location>
        <begin position="199"/>
        <end position="271"/>
    </location>
</feature>
<feature type="domain" description="GHMP kinase N-terminal" evidence="10">
    <location>
        <begin position="63"/>
        <end position="141"/>
    </location>
</feature>
<evidence type="ECO:0000313" key="13">
    <source>
        <dbReference type="Proteomes" id="UP000005481"/>
    </source>
</evidence>
<evidence type="ECO:0000259" key="11">
    <source>
        <dbReference type="Pfam" id="PF08544"/>
    </source>
</evidence>
<comment type="pathway">
    <text evidence="9">Isoprenoid biosynthesis; isopentenyl diphosphate biosynthesis via DXP pathway; isopentenyl diphosphate from 1-deoxy-D-xylulose 5-phosphate: step 3/6.</text>
</comment>
<evidence type="ECO:0000256" key="3">
    <source>
        <dbReference type="ARBA" id="ARBA00017473"/>
    </source>
</evidence>
<dbReference type="HOGENOM" id="CLU_053057_1_1_9"/>
<accession>G9YGN7</accession>
<dbReference type="GO" id="GO:0050515">
    <property type="term" value="F:4-(cytidine 5'-diphospho)-2-C-methyl-D-erythritol kinase activity"/>
    <property type="evidence" value="ECO:0007669"/>
    <property type="project" value="UniProtKB-UniRule"/>
</dbReference>
<dbReference type="PIRSF" id="PIRSF010376">
    <property type="entry name" value="IspE"/>
    <property type="match status" value="1"/>
</dbReference>
<dbReference type="SUPFAM" id="SSF55060">
    <property type="entry name" value="GHMP Kinase, C-terminal domain"/>
    <property type="match status" value="1"/>
</dbReference>
<dbReference type="EC" id="2.7.1.148" evidence="2 9"/>
<dbReference type="HAMAP" id="MF_00061">
    <property type="entry name" value="IspE"/>
    <property type="match status" value="1"/>
</dbReference>
<evidence type="ECO:0000256" key="1">
    <source>
        <dbReference type="ARBA" id="ARBA00009684"/>
    </source>
</evidence>
<reference evidence="12 13" key="1">
    <citation type="submission" date="2011-08" db="EMBL/GenBank/DDBJ databases">
        <authorList>
            <person name="Weinstock G."/>
            <person name="Sodergren E."/>
            <person name="Clifton S."/>
            <person name="Fulton L."/>
            <person name="Fulton B."/>
            <person name="Courtney L."/>
            <person name="Fronick C."/>
            <person name="Harrison M."/>
            <person name="Strong C."/>
            <person name="Farmer C."/>
            <person name="Delahaunty K."/>
            <person name="Markovic C."/>
            <person name="Hall O."/>
            <person name="Minx P."/>
            <person name="Tomlinson C."/>
            <person name="Mitreva M."/>
            <person name="Hou S."/>
            <person name="Chen J."/>
            <person name="Wollam A."/>
            <person name="Pepin K.H."/>
            <person name="Johnson M."/>
            <person name="Bhonagiri V."/>
            <person name="Zhang X."/>
            <person name="Suruliraj S."/>
            <person name="Warren W."/>
            <person name="Chinwalla A."/>
            <person name="Mardis E.R."/>
            <person name="Wilson R.K."/>
        </authorList>
    </citation>
    <scope>NUCLEOTIDE SEQUENCE [LARGE SCALE GENOMIC DNA]</scope>
    <source>
        <strain evidence="12 13">F0357</strain>
    </source>
</reference>
<protein>
    <recommendedName>
        <fullName evidence="3 9">4-diphosphocytidyl-2-C-methyl-D-erythritol kinase</fullName>
        <shortName evidence="9">CMK</shortName>
        <ecNumber evidence="2 9">2.7.1.148</ecNumber>
    </recommendedName>
    <alternativeName>
        <fullName evidence="8 9">4-(cytidine-5'-diphospho)-2-C-methyl-D-erythritol kinase</fullName>
    </alternativeName>
</protein>
<evidence type="ECO:0000256" key="2">
    <source>
        <dbReference type="ARBA" id="ARBA00012052"/>
    </source>
</evidence>
<evidence type="ECO:0000256" key="6">
    <source>
        <dbReference type="ARBA" id="ARBA00022777"/>
    </source>
</evidence>
<dbReference type="InterPro" id="IPR014721">
    <property type="entry name" value="Ribsml_uS5_D2-typ_fold_subgr"/>
</dbReference>
<dbReference type="Gene3D" id="3.30.70.890">
    <property type="entry name" value="GHMP kinase, C-terminal domain"/>
    <property type="match status" value="1"/>
</dbReference>
<dbReference type="STRING" id="861450.HMPREF0080_00804"/>
<evidence type="ECO:0000256" key="5">
    <source>
        <dbReference type="ARBA" id="ARBA00022741"/>
    </source>
</evidence>
<dbReference type="Gene3D" id="3.30.230.10">
    <property type="match status" value="1"/>
</dbReference>
<dbReference type="InterPro" id="IPR036554">
    <property type="entry name" value="GHMP_kinase_C_sf"/>
</dbReference>
<dbReference type="NCBIfam" id="TIGR00154">
    <property type="entry name" value="ispE"/>
    <property type="match status" value="1"/>
</dbReference>
<name>G9YGN7_9FIRM</name>
<feature type="binding site" evidence="9">
    <location>
        <begin position="91"/>
        <end position="101"/>
    </location>
    <ligand>
        <name>ATP</name>
        <dbReference type="ChEBI" id="CHEBI:30616"/>
    </ligand>
</feature>
<dbReference type="PATRIC" id="fig|861450.3.peg.765"/>
<comment type="function">
    <text evidence="9">Catalyzes the phosphorylation of the position 2 hydroxy group of 4-diphosphocytidyl-2C-methyl-D-erythritol.</text>
</comment>
<comment type="catalytic activity">
    <reaction evidence="9">
        <text>4-CDP-2-C-methyl-D-erythritol + ATP = 4-CDP-2-C-methyl-D-erythritol 2-phosphate + ADP + H(+)</text>
        <dbReference type="Rhea" id="RHEA:18437"/>
        <dbReference type="ChEBI" id="CHEBI:15378"/>
        <dbReference type="ChEBI" id="CHEBI:30616"/>
        <dbReference type="ChEBI" id="CHEBI:57823"/>
        <dbReference type="ChEBI" id="CHEBI:57919"/>
        <dbReference type="ChEBI" id="CHEBI:456216"/>
        <dbReference type="EC" id="2.7.1.148"/>
    </reaction>
</comment>
<comment type="similarity">
    <text evidence="1 9">Belongs to the GHMP kinase family. IspE subfamily.</text>
</comment>
<evidence type="ECO:0000256" key="7">
    <source>
        <dbReference type="ARBA" id="ARBA00022840"/>
    </source>
</evidence>
<dbReference type="Pfam" id="PF00288">
    <property type="entry name" value="GHMP_kinases_N"/>
    <property type="match status" value="1"/>
</dbReference>
<dbReference type="Proteomes" id="UP000005481">
    <property type="component" value="Unassembled WGS sequence"/>
</dbReference>
<dbReference type="UniPathway" id="UPA00056">
    <property type="reaction ID" value="UER00094"/>
</dbReference>
<gene>
    <name evidence="9" type="primary">ispE</name>
    <name evidence="12" type="ORF">HMPREF0080_00804</name>
</gene>
<dbReference type="InterPro" id="IPR006204">
    <property type="entry name" value="GHMP_kinase_N_dom"/>
</dbReference>
<evidence type="ECO:0000256" key="9">
    <source>
        <dbReference type="HAMAP-Rule" id="MF_00061"/>
    </source>
</evidence>
<dbReference type="GO" id="GO:0016114">
    <property type="term" value="P:terpenoid biosynthetic process"/>
    <property type="evidence" value="ECO:0007669"/>
    <property type="project" value="UniProtKB-UniRule"/>
</dbReference>
<keyword evidence="5 9" id="KW-0547">Nucleotide-binding</keyword>
<dbReference type="OrthoDB" id="9809438at2"/>
<dbReference type="AlphaFoldDB" id="G9YGN7"/>
<dbReference type="InterPro" id="IPR013750">
    <property type="entry name" value="GHMP_kinase_C_dom"/>
</dbReference>
<dbReference type="SUPFAM" id="SSF54211">
    <property type="entry name" value="Ribosomal protein S5 domain 2-like"/>
    <property type="match status" value="1"/>
</dbReference>
<keyword evidence="6 9" id="KW-0418">Kinase</keyword>
<feature type="active site" evidence="9">
    <location>
        <position position="9"/>
    </location>
</feature>
<dbReference type="GO" id="GO:0019288">
    <property type="term" value="P:isopentenyl diphosphate biosynthetic process, methylerythritol 4-phosphate pathway"/>
    <property type="evidence" value="ECO:0007669"/>
    <property type="project" value="UniProtKB-UniRule"/>
</dbReference>
<dbReference type="PANTHER" id="PTHR43527:SF2">
    <property type="entry name" value="4-DIPHOSPHOCYTIDYL-2-C-METHYL-D-ERYTHRITOL KINASE, CHLOROPLASTIC"/>
    <property type="match status" value="1"/>
</dbReference>
<dbReference type="eggNOG" id="COG1947">
    <property type="taxonomic scope" value="Bacteria"/>
</dbReference>
<keyword evidence="7 9" id="KW-0067">ATP-binding</keyword>
<dbReference type="Pfam" id="PF08544">
    <property type="entry name" value="GHMP_kinases_C"/>
    <property type="match status" value="1"/>
</dbReference>
<dbReference type="EMBL" id="AGCJ01000026">
    <property type="protein sequence ID" value="EHM41832.1"/>
    <property type="molecule type" value="Genomic_DNA"/>
</dbReference>
<comment type="caution">
    <text evidence="12">The sequence shown here is derived from an EMBL/GenBank/DDBJ whole genome shotgun (WGS) entry which is preliminary data.</text>
</comment>
<evidence type="ECO:0000256" key="8">
    <source>
        <dbReference type="ARBA" id="ARBA00032554"/>
    </source>
</evidence>
<keyword evidence="4 9" id="KW-0808">Transferase</keyword>
<keyword evidence="9" id="KW-0414">Isoprene biosynthesis</keyword>
<dbReference type="GO" id="GO:0005524">
    <property type="term" value="F:ATP binding"/>
    <property type="evidence" value="ECO:0007669"/>
    <property type="project" value="UniProtKB-UniRule"/>
</dbReference>
<evidence type="ECO:0000313" key="12">
    <source>
        <dbReference type="EMBL" id="EHM41832.1"/>
    </source>
</evidence>
<organism evidence="12 13">
    <name type="scientific">Anaeroglobus geminatus F0357</name>
    <dbReference type="NCBI Taxonomy" id="861450"/>
    <lineage>
        <taxon>Bacteria</taxon>
        <taxon>Bacillati</taxon>
        <taxon>Bacillota</taxon>
        <taxon>Negativicutes</taxon>
        <taxon>Veillonellales</taxon>
        <taxon>Veillonellaceae</taxon>
        <taxon>Anaeroglobus</taxon>
    </lineage>
</organism>
<feature type="active site" evidence="9">
    <location>
        <position position="133"/>
    </location>
</feature>
<keyword evidence="13" id="KW-1185">Reference proteome</keyword>